<keyword evidence="2" id="KW-1185">Reference proteome</keyword>
<protein>
    <recommendedName>
        <fullName evidence="3">Lipocalin-like domain-containing protein</fullName>
    </recommendedName>
</protein>
<evidence type="ECO:0008006" key="3">
    <source>
        <dbReference type="Google" id="ProtNLM"/>
    </source>
</evidence>
<dbReference type="Proteomes" id="UP000501090">
    <property type="component" value="Chromosome"/>
</dbReference>
<sequence>MLGTWTGMSNSAVSGAGHFHPTEAGKEKAVRFRSVEYVMVIDKEEGRNFVGSIGATNNKHSTDAKRKEVLMGAYAKDMKSGVMVNETGSFTFKLADSKNLEVCYTQVSASPKVASCFEMTKK</sequence>
<proteinExistence type="predicted"/>
<accession>A0A6M9PQN0</accession>
<dbReference type="AlphaFoldDB" id="A0A6M9PQN0"/>
<evidence type="ECO:0000313" key="1">
    <source>
        <dbReference type="EMBL" id="QKM60146.1"/>
    </source>
</evidence>
<dbReference type="KEGG" id="pard:DN92_03310"/>
<dbReference type="EMBL" id="CP028940">
    <property type="protein sequence ID" value="QKM60146.1"/>
    <property type="molecule type" value="Genomic_DNA"/>
</dbReference>
<organism evidence="1 2">
    <name type="scientific">Polynucleobacter arcticus</name>
    <dbReference type="NCBI Taxonomy" id="1743165"/>
    <lineage>
        <taxon>Bacteria</taxon>
        <taxon>Pseudomonadati</taxon>
        <taxon>Pseudomonadota</taxon>
        <taxon>Betaproteobacteria</taxon>
        <taxon>Burkholderiales</taxon>
        <taxon>Burkholderiaceae</taxon>
        <taxon>Polynucleobacter</taxon>
    </lineage>
</organism>
<gene>
    <name evidence="1" type="ORF">DN92_03310</name>
</gene>
<evidence type="ECO:0000313" key="2">
    <source>
        <dbReference type="Proteomes" id="UP000501090"/>
    </source>
</evidence>
<name>A0A6M9PQN0_9BURK</name>
<reference evidence="1 2" key="1">
    <citation type="submission" date="2018-04" db="EMBL/GenBank/DDBJ databases">
        <title>Polynucleobacter sp. UK-Long2-W17 genome.</title>
        <authorList>
            <person name="Hahn M.W."/>
        </authorList>
    </citation>
    <scope>NUCLEOTIDE SEQUENCE [LARGE SCALE GENOMIC DNA]</scope>
    <source>
        <strain evidence="1 2">UK-Long2-W17</strain>
    </source>
</reference>